<evidence type="ECO:0000259" key="1">
    <source>
        <dbReference type="Pfam" id="PF01909"/>
    </source>
</evidence>
<comment type="caution">
    <text evidence="2">The sequence shown here is derived from an EMBL/GenBank/DDBJ whole genome shotgun (WGS) entry which is preliminary data.</text>
</comment>
<dbReference type="PANTHER" id="PTHR43449:SF1">
    <property type="entry name" value="POLYMERASE BETA NUCLEOTIDYLTRANSFERASE DOMAIN-CONTAINING PROTEIN"/>
    <property type="match status" value="1"/>
</dbReference>
<reference evidence="2" key="1">
    <citation type="journal article" date="2014" name="Front. Microbiol.">
        <title>High frequency of phylogenetically diverse reductive dehalogenase-homologous genes in deep subseafloor sedimentary metagenomes.</title>
        <authorList>
            <person name="Kawai M."/>
            <person name="Futagami T."/>
            <person name="Toyoda A."/>
            <person name="Takaki Y."/>
            <person name="Nishi S."/>
            <person name="Hori S."/>
            <person name="Arai W."/>
            <person name="Tsubouchi T."/>
            <person name="Morono Y."/>
            <person name="Uchiyama I."/>
            <person name="Ito T."/>
            <person name="Fujiyama A."/>
            <person name="Inagaki F."/>
            <person name="Takami H."/>
        </authorList>
    </citation>
    <scope>NUCLEOTIDE SEQUENCE</scope>
    <source>
        <strain evidence="2">Expedition CK06-06</strain>
    </source>
</reference>
<sequence>MVERKIVKAAKILEKLLQERGIEIYKIIVFGSYARGKGGKESDLDIIVVSENFEGKDIFERVKLVSGIHRELVEKAAMPVDIMYYSLIEWEKGGSLIINVAREEGEVVYGGMFF</sequence>
<protein>
    <recommendedName>
        <fullName evidence="1">Polymerase nucleotidyl transferase domain-containing protein</fullName>
    </recommendedName>
</protein>
<evidence type="ECO:0000313" key="2">
    <source>
        <dbReference type="EMBL" id="GAF91702.1"/>
    </source>
</evidence>
<dbReference type="PANTHER" id="PTHR43449">
    <property type="entry name" value="NUCLEOTIDYLTRANSFERASE"/>
    <property type="match status" value="1"/>
</dbReference>
<dbReference type="SUPFAM" id="SSF81301">
    <property type="entry name" value="Nucleotidyltransferase"/>
    <property type="match status" value="1"/>
</dbReference>
<name>X0TU53_9ZZZZ</name>
<dbReference type="InterPro" id="IPR002934">
    <property type="entry name" value="Polymerase_NTP_transf_dom"/>
</dbReference>
<accession>X0TU53</accession>
<dbReference type="Gene3D" id="3.30.460.10">
    <property type="entry name" value="Beta Polymerase, domain 2"/>
    <property type="match status" value="1"/>
</dbReference>
<dbReference type="AlphaFoldDB" id="X0TU53"/>
<feature type="domain" description="Polymerase nucleotidyl transferase" evidence="1">
    <location>
        <begin position="11"/>
        <end position="99"/>
    </location>
</feature>
<organism evidence="2">
    <name type="scientific">marine sediment metagenome</name>
    <dbReference type="NCBI Taxonomy" id="412755"/>
    <lineage>
        <taxon>unclassified sequences</taxon>
        <taxon>metagenomes</taxon>
        <taxon>ecological metagenomes</taxon>
    </lineage>
</organism>
<dbReference type="CDD" id="cd05403">
    <property type="entry name" value="NT_KNTase_like"/>
    <property type="match status" value="1"/>
</dbReference>
<dbReference type="EMBL" id="BARS01012932">
    <property type="protein sequence ID" value="GAF91702.1"/>
    <property type="molecule type" value="Genomic_DNA"/>
</dbReference>
<dbReference type="GO" id="GO:0016779">
    <property type="term" value="F:nucleotidyltransferase activity"/>
    <property type="evidence" value="ECO:0007669"/>
    <property type="project" value="InterPro"/>
</dbReference>
<proteinExistence type="predicted"/>
<gene>
    <name evidence="2" type="ORF">S01H1_22771</name>
</gene>
<dbReference type="Pfam" id="PF01909">
    <property type="entry name" value="NTP_transf_2"/>
    <property type="match status" value="1"/>
</dbReference>
<dbReference type="InterPro" id="IPR043519">
    <property type="entry name" value="NT_sf"/>
</dbReference>